<name>A0A4Q0SVT8_9BRAD</name>
<proteinExistence type="predicted"/>
<sequence length="71" mass="8634">MRWLQCALVRLLRMRRLDIQILPYQILIETRMFLDGLSDGLLREMLREVFRLWLGVGRRGRIRIILPTQVR</sequence>
<comment type="caution">
    <text evidence="1">The sequence shown here is derived from an EMBL/GenBank/DDBJ whole genome shotgun (WGS) entry which is preliminary data.</text>
</comment>
<evidence type="ECO:0000313" key="2">
    <source>
        <dbReference type="Proteomes" id="UP000290565"/>
    </source>
</evidence>
<evidence type="ECO:0000313" key="1">
    <source>
        <dbReference type="EMBL" id="RXH42196.1"/>
    </source>
</evidence>
<organism evidence="1 2">
    <name type="scientific">Bradyrhizobium zhanjiangense</name>
    <dbReference type="NCBI Taxonomy" id="1325107"/>
    <lineage>
        <taxon>Bacteria</taxon>
        <taxon>Pseudomonadati</taxon>
        <taxon>Pseudomonadota</taxon>
        <taxon>Alphaproteobacteria</taxon>
        <taxon>Hyphomicrobiales</taxon>
        <taxon>Nitrobacteraceae</taxon>
        <taxon>Bradyrhizobium</taxon>
    </lineage>
</organism>
<dbReference type="Proteomes" id="UP000290565">
    <property type="component" value="Unassembled WGS sequence"/>
</dbReference>
<reference evidence="1 2" key="1">
    <citation type="submission" date="2015-04" db="EMBL/GenBank/DDBJ databases">
        <title>Comparative genomics of rhizobia nodulating Arachis hypogaea in China.</title>
        <authorList>
            <person name="Li Y."/>
        </authorList>
    </citation>
    <scope>NUCLEOTIDE SEQUENCE [LARGE SCALE GENOMIC DNA]</scope>
    <source>
        <strain evidence="1 2">CCBAU 51787</strain>
    </source>
</reference>
<dbReference type="EMBL" id="LBJM01000009">
    <property type="protein sequence ID" value="RXH42196.1"/>
    <property type="molecule type" value="Genomic_DNA"/>
</dbReference>
<protein>
    <submittedName>
        <fullName evidence="1">Uncharacterized protein</fullName>
    </submittedName>
</protein>
<dbReference type="AlphaFoldDB" id="A0A4Q0SVT8"/>
<accession>A0A4Q0SVT8</accession>
<gene>
    <name evidence="1" type="ORF">XH94_04080</name>
</gene>